<evidence type="ECO:0000259" key="1">
    <source>
        <dbReference type="Pfam" id="PF00704"/>
    </source>
</evidence>
<evidence type="ECO:0000313" key="3">
    <source>
        <dbReference type="RefSeq" id="XP_004489751.1"/>
    </source>
</evidence>
<keyword evidence="2" id="KW-1185">Reference proteome</keyword>
<dbReference type="PRINTS" id="PR00551">
    <property type="entry name" value="2SGLOBULIN"/>
</dbReference>
<evidence type="ECO:0000313" key="2">
    <source>
        <dbReference type="Proteomes" id="UP000087171"/>
    </source>
</evidence>
<gene>
    <name evidence="3" type="primary">LOC101496480</name>
</gene>
<dbReference type="InterPro" id="IPR001223">
    <property type="entry name" value="Glyco_hydro18_cat"/>
</dbReference>
<accession>A0A1S2XJW2</accession>
<dbReference type="SUPFAM" id="SSF51445">
    <property type="entry name" value="(Trans)glycosidases"/>
    <property type="match status" value="1"/>
</dbReference>
<reference evidence="2" key="1">
    <citation type="journal article" date="2013" name="Nat. Biotechnol.">
        <title>Draft genome sequence of chickpea (Cicer arietinum) provides a resource for trait improvement.</title>
        <authorList>
            <person name="Varshney R.K."/>
            <person name="Song C."/>
            <person name="Saxena R.K."/>
            <person name="Azam S."/>
            <person name="Yu S."/>
            <person name="Sharpe A.G."/>
            <person name="Cannon S."/>
            <person name="Baek J."/>
            <person name="Rosen B.D."/>
            <person name="Tar'an B."/>
            <person name="Millan T."/>
            <person name="Zhang X."/>
            <person name="Ramsay L.D."/>
            <person name="Iwata A."/>
            <person name="Wang Y."/>
            <person name="Nelson W."/>
            <person name="Farmer A.D."/>
            <person name="Gaur P.M."/>
            <person name="Soderlund C."/>
            <person name="Penmetsa R.V."/>
            <person name="Xu C."/>
            <person name="Bharti A.K."/>
            <person name="He W."/>
            <person name="Winter P."/>
            <person name="Zhao S."/>
            <person name="Hane J.K."/>
            <person name="Carrasquilla-Garcia N."/>
            <person name="Condie J.A."/>
            <person name="Upadhyaya H.D."/>
            <person name="Luo M.C."/>
            <person name="Thudi M."/>
            <person name="Gowda C.L."/>
            <person name="Singh N.P."/>
            <person name="Lichtenzveig J."/>
            <person name="Gali K.K."/>
            <person name="Rubio J."/>
            <person name="Nadarajan N."/>
            <person name="Dolezel J."/>
            <person name="Bansal K.C."/>
            <person name="Xu X."/>
            <person name="Edwards D."/>
            <person name="Zhang G."/>
            <person name="Kahl G."/>
            <person name="Gil J."/>
            <person name="Singh K.B."/>
            <person name="Datta S.K."/>
            <person name="Jackson S.A."/>
            <person name="Wang J."/>
            <person name="Cook D.R."/>
        </authorList>
    </citation>
    <scope>NUCLEOTIDE SEQUENCE [LARGE SCALE GENOMIC DNA]</scope>
    <source>
        <strain evidence="2">cv. CDC Frontier</strain>
    </source>
</reference>
<organism evidence="2 3">
    <name type="scientific">Cicer arietinum</name>
    <name type="common">Chickpea</name>
    <name type="synonym">Garbanzo</name>
    <dbReference type="NCBI Taxonomy" id="3827"/>
    <lineage>
        <taxon>Eukaryota</taxon>
        <taxon>Viridiplantae</taxon>
        <taxon>Streptophyta</taxon>
        <taxon>Embryophyta</taxon>
        <taxon>Tracheophyta</taxon>
        <taxon>Spermatophyta</taxon>
        <taxon>Magnoliopsida</taxon>
        <taxon>eudicotyledons</taxon>
        <taxon>Gunneridae</taxon>
        <taxon>Pentapetalae</taxon>
        <taxon>rosids</taxon>
        <taxon>fabids</taxon>
        <taxon>Fabales</taxon>
        <taxon>Fabaceae</taxon>
        <taxon>Papilionoideae</taxon>
        <taxon>50 kb inversion clade</taxon>
        <taxon>NPAAA clade</taxon>
        <taxon>Hologalegina</taxon>
        <taxon>IRL clade</taxon>
        <taxon>Cicereae</taxon>
        <taxon>Cicer</taxon>
    </lineage>
</organism>
<dbReference type="RefSeq" id="XP_004489751.1">
    <property type="nucleotide sequence ID" value="XM_004489694.3"/>
</dbReference>
<dbReference type="InterPro" id="IPR017853">
    <property type="entry name" value="GH"/>
</dbReference>
<sequence>MSSEGNNGNIDFTIYRQYVHDISPPINNISKLQDDKQIDFILRFASEEYDVHGKGTGNLHPTWDLEEFNIEWVKKVKERIRNARVVISIGGVGSEFPFDPIEKDIWVYKVIESTKRIVHDLYDNLIDGIDIHYDVIKSSKDEFSCSIGRVIEKLKYDTNLSINVVSIAPNELVQSYYLDLFLEKLYFIDLVDYQFYNLKPQTLKQLVELYQKLVHEYNVATVLPIVSSHKVPIITEFIQYLLQKKLLPGAVVWDDHNSTVGIIDSFSIENVLQNL</sequence>
<dbReference type="Proteomes" id="UP000087171">
    <property type="component" value="Chromosome Ca2"/>
</dbReference>
<dbReference type="STRING" id="3827.A0A1S2XJW2"/>
<dbReference type="GeneID" id="101496480"/>
<dbReference type="Gene3D" id="3.20.20.80">
    <property type="entry name" value="Glycosidases"/>
    <property type="match status" value="1"/>
</dbReference>
<dbReference type="PaxDb" id="3827-XP_004489751.1"/>
<reference evidence="3" key="2">
    <citation type="submission" date="2025-08" db="UniProtKB">
        <authorList>
            <consortium name="RefSeq"/>
        </authorList>
    </citation>
    <scope>IDENTIFICATION</scope>
    <source>
        <tissue evidence="3">Etiolated seedlings</tissue>
    </source>
</reference>
<dbReference type="Pfam" id="PF00704">
    <property type="entry name" value="Glyco_hydro_18"/>
    <property type="match status" value="1"/>
</dbReference>
<dbReference type="GO" id="GO:0005975">
    <property type="term" value="P:carbohydrate metabolic process"/>
    <property type="evidence" value="ECO:0007669"/>
    <property type="project" value="InterPro"/>
</dbReference>
<protein>
    <submittedName>
        <fullName evidence="3">Uncharacterized protein LOC101496480</fullName>
    </submittedName>
</protein>
<dbReference type="InterPro" id="IPR000677">
    <property type="entry name" value="Chitinase-like"/>
</dbReference>
<dbReference type="KEGG" id="cam:101496480"/>
<feature type="domain" description="GH18" evidence="1">
    <location>
        <begin position="69"/>
        <end position="221"/>
    </location>
</feature>
<dbReference type="PANTHER" id="PTHR46476">
    <property type="entry name" value="CHITINASE 2-LIKE"/>
    <property type="match status" value="1"/>
</dbReference>
<name>A0A1S2XJW2_CICAR</name>
<proteinExistence type="predicted"/>
<dbReference type="OrthoDB" id="1395031at2759"/>
<dbReference type="AlphaFoldDB" id="A0A1S2XJW2"/>
<dbReference type="PANTHER" id="PTHR46476:SF13">
    <property type="entry name" value="2, PUTATIVE, EXPRESSED-RELATED"/>
    <property type="match status" value="1"/>
</dbReference>